<dbReference type="EMBL" id="JAWXXR010000001">
    <property type="protein sequence ID" value="MDX6017286.1"/>
    <property type="molecule type" value="Genomic_DNA"/>
</dbReference>
<comment type="caution">
    <text evidence="2">The sequence shown here is derived from an EMBL/GenBank/DDBJ whole genome shotgun (WGS) entry which is preliminary data.</text>
</comment>
<feature type="transmembrane region" description="Helical" evidence="1">
    <location>
        <begin position="405"/>
        <end position="423"/>
    </location>
</feature>
<keyword evidence="1" id="KW-0812">Transmembrane</keyword>
<keyword evidence="1" id="KW-1133">Transmembrane helix</keyword>
<dbReference type="GeneID" id="88624489"/>
<evidence type="ECO:0000313" key="2">
    <source>
        <dbReference type="EMBL" id="MDX6017286.1"/>
    </source>
</evidence>
<evidence type="ECO:0000313" key="3">
    <source>
        <dbReference type="Proteomes" id="UP001272773"/>
    </source>
</evidence>
<feature type="transmembrane region" description="Helical" evidence="1">
    <location>
        <begin position="159"/>
        <end position="183"/>
    </location>
</feature>
<feature type="transmembrane region" description="Helical" evidence="1">
    <location>
        <begin position="239"/>
        <end position="263"/>
    </location>
</feature>
<sequence>MKNFSFLNLKIKKMFIQYRLASMMFLTSTNVVVGLINISLCFRLLSDESFGTWIIAYSIYQWITSFDGGVGNQARNKYTLAEQDGDLIRKKNLIREAFRKSGFSLLVIWGGWLFGSFFIDWGQILSQPMSEYFLEFMVLFGLINVWSKLVNKFLFAINLGFVTVIVPVINNLIVTVGLLLLKFNFFSDLIIGFEVYYVATLYVVFSPILNLLILYKCFNGYLFNVPSSIKDELTYRDGLWFLLFQGLSGVILLALPVVIGVVGNTKLAGEAGILLRYYSLPLLILTVFLQYEWRNITLASTKRIKCELFVWNKRLSFTWLFIMLSFLCLFMLDEFILKLWLGGAINLPQNWSFMFALLFALIATKRFVTTALQAIGSIKRPAIISVITLLVILFHLNMRDTNTELLLFSLIISTFIEISILLLSMRYRKIQI</sequence>
<organism evidence="2 3">
    <name type="scientific">Shewanella indica</name>
    <dbReference type="NCBI Taxonomy" id="768528"/>
    <lineage>
        <taxon>Bacteria</taxon>
        <taxon>Pseudomonadati</taxon>
        <taxon>Pseudomonadota</taxon>
        <taxon>Gammaproteobacteria</taxon>
        <taxon>Alteromonadales</taxon>
        <taxon>Shewanellaceae</taxon>
        <taxon>Shewanella</taxon>
    </lineage>
</organism>
<feature type="transmembrane region" description="Helical" evidence="1">
    <location>
        <begin position="195"/>
        <end position="218"/>
    </location>
</feature>
<keyword evidence="1" id="KW-0472">Membrane</keyword>
<keyword evidence="3" id="KW-1185">Reference proteome</keyword>
<name>A0ABU4QEL5_9GAMM</name>
<feature type="transmembrane region" description="Helical" evidence="1">
    <location>
        <begin position="51"/>
        <end position="70"/>
    </location>
</feature>
<accession>A0ABU4QEL5</accession>
<dbReference type="RefSeq" id="WP_319619335.1">
    <property type="nucleotide sequence ID" value="NZ_JAWXXR010000001.1"/>
</dbReference>
<feature type="transmembrane region" description="Helical" evidence="1">
    <location>
        <begin position="97"/>
        <end position="119"/>
    </location>
</feature>
<proteinExistence type="predicted"/>
<feature type="transmembrane region" description="Helical" evidence="1">
    <location>
        <begin position="381"/>
        <end position="399"/>
    </location>
</feature>
<reference evidence="2 3" key="1">
    <citation type="submission" date="2023-11" db="EMBL/GenBank/DDBJ databases">
        <title>MicrobeMod: A computational toolkit for identifying prokaryotic methylation and restriction-modification with nanopore sequencing.</title>
        <authorList>
            <person name="Crits-Christoph A."/>
            <person name="Kang S.C."/>
            <person name="Lee H."/>
            <person name="Ostrov N."/>
        </authorList>
    </citation>
    <scope>NUCLEOTIDE SEQUENCE [LARGE SCALE GENOMIC DNA]</scope>
    <source>
        <strain evidence="2 3">ATCC BAA-2732</strain>
    </source>
</reference>
<feature type="transmembrane region" description="Helical" evidence="1">
    <location>
        <begin position="131"/>
        <end position="147"/>
    </location>
</feature>
<protein>
    <recommendedName>
        <fullName evidence="4">Polysaccharide biosynthesis protein</fullName>
    </recommendedName>
</protein>
<evidence type="ECO:0008006" key="4">
    <source>
        <dbReference type="Google" id="ProtNLM"/>
    </source>
</evidence>
<dbReference type="Proteomes" id="UP001272773">
    <property type="component" value="Unassembled WGS sequence"/>
</dbReference>
<feature type="transmembrane region" description="Helical" evidence="1">
    <location>
        <begin position="314"/>
        <end position="332"/>
    </location>
</feature>
<feature type="transmembrane region" description="Helical" evidence="1">
    <location>
        <begin position="20"/>
        <end position="45"/>
    </location>
</feature>
<evidence type="ECO:0000256" key="1">
    <source>
        <dbReference type="SAM" id="Phobius"/>
    </source>
</evidence>
<gene>
    <name evidence="2" type="ORF">SIL79_13235</name>
</gene>
<feature type="transmembrane region" description="Helical" evidence="1">
    <location>
        <begin position="275"/>
        <end position="293"/>
    </location>
</feature>
<feature type="transmembrane region" description="Helical" evidence="1">
    <location>
        <begin position="352"/>
        <end position="369"/>
    </location>
</feature>